<feature type="compositionally biased region" description="Gly residues" evidence="1">
    <location>
        <begin position="34"/>
        <end position="44"/>
    </location>
</feature>
<accession>A0A9J6H1T7</accession>
<dbReference type="VEuPathDB" id="VectorBase:HLOH_042855"/>
<comment type="caution">
    <text evidence="2">The sequence shown here is derived from an EMBL/GenBank/DDBJ whole genome shotgun (WGS) entry which is preliminary data.</text>
</comment>
<evidence type="ECO:0000313" key="2">
    <source>
        <dbReference type="EMBL" id="KAH9380687.1"/>
    </source>
</evidence>
<sequence length="115" mass="10938">MRSVSHCHLLATADPQPKPAQAPKNSTDKVVPTGQGGDPNGSAGGAVTPTQSLGRGSGGVAGVTSAGAVDDAVVGSGGVSTISSGGSGITVLGSGTRRLGNDAASAAEEQGKLRM</sequence>
<feature type="region of interest" description="Disordered" evidence="1">
    <location>
        <begin position="1"/>
        <end position="63"/>
    </location>
</feature>
<gene>
    <name evidence="2" type="ORF">HPB48_022469</name>
</gene>
<feature type="compositionally biased region" description="Low complexity" evidence="1">
    <location>
        <begin position="78"/>
        <end position="96"/>
    </location>
</feature>
<protein>
    <submittedName>
        <fullName evidence="2">Uncharacterized protein</fullName>
    </submittedName>
</protein>
<proteinExistence type="predicted"/>
<feature type="region of interest" description="Disordered" evidence="1">
    <location>
        <begin position="78"/>
        <end position="115"/>
    </location>
</feature>
<name>A0A9J6H1T7_HAELO</name>
<evidence type="ECO:0000256" key="1">
    <source>
        <dbReference type="SAM" id="MobiDB-lite"/>
    </source>
</evidence>
<keyword evidence="3" id="KW-1185">Reference proteome</keyword>
<evidence type="ECO:0000313" key="3">
    <source>
        <dbReference type="Proteomes" id="UP000821853"/>
    </source>
</evidence>
<dbReference type="Proteomes" id="UP000821853">
    <property type="component" value="Chromosome 8"/>
</dbReference>
<dbReference type="EMBL" id="JABSTR010000010">
    <property type="protein sequence ID" value="KAH9380687.1"/>
    <property type="molecule type" value="Genomic_DNA"/>
</dbReference>
<organism evidence="2 3">
    <name type="scientific">Haemaphysalis longicornis</name>
    <name type="common">Bush tick</name>
    <dbReference type="NCBI Taxonomy" id="44386"/>
    <lineage>
        <taxon>Eukaryota</taxon>
        <taxon>Metazoa</taxon>
        <taxon>Ecdysozoa</taxon>
        <taxon>Arthropoda</taxon>
        <taxon>Chelicerata</taxon>
        <taxon>Arachnida</taxon>
        <taxon>Acari</taxon>
        <taxon>Parasitiformes</taxon>
        <taxon>Ixodida</taxon>
        <taxon>Ixodoidea</taxon>
        <taxon>Ixodidae</taxon>
        <taxon>Haemaphysalinae</taxon>
        <taxon>Haemaphysalis</taxon>
    </lineage>
</organism>
<dbReference type="AlphaFoldDB" id="A0A9J6H1T7"/>
<reference evidence="2 3" key="1">
    <citation type="journal article" date="2020" name="Cell">
        <title>Large-Scale Comparative Analyses of Tick Genomes Elucidate Their Genetic Diversity and Vector Capacities.</title>
        <authorList>
            <consortium name="Tick Genome and Microbiome Consortium (TIGMIC)"/>
            <person name="Jia N."/>
            <person name="Wang J."/>
            <person name="Shi W."/>
            <person name="Du L."/>
            <person name="Sun Y."/>
            <person name="Zhan W."/>
            <person name="Jiang J.F."/>
            <person name="Wang Q."/>
            <person name="Zhang B."/>
            <person name="Ji P."/>
            <person name="Bell-Sakyi L."/>
            <person name="Cui X.M."/>
            <person name="Yuan T.T."/>
            <person name="Jiang B.G."/>
            <person name="Yang W.F."/>
            <person name="Lam T.T."/>
            <person name="Chang Q.C."/>
            <person name="Ding S.J."/>
            <person name="Wang X.J."/>
            <person name="Zhu J.G."/>
            <person name="Ruan X.D."/>
            <person name="Zhao L."/>
            <person name="Wei J.T."/>
            <person name="Ye R.Z."/>
            <person name="Que T.C."/>
            <person name="Du C.H."/>
            <person name="Zhou Y.H."/>
            <person name="Cheng J.X."/>
            <person name="Dai P.F."/>
            <person name="Guo W.B."/>
            <person name="Han X.H."/>
            <person name="Huang E.J."/>
            <person name="Li L.F."/>
            <person name="Wei W."/>
            <person name="Gao Y.C."/>
            <person name="Liu J.Z."/>
            <person name="Shao H.Z."/>
            <person name="Wang X."/>
            <person name="Wang C.C."/>
            <person name="Yang T.C."/>
            <person name="Huo Q.B."/>
            <person name="Li W."/>
            <person name="Chen H.Y."/>
            <person name="Chen S.E."/>
            <person name="Zhou L.G."/>
            <person name="Ni X.B."/>
            <person name="Tian J.H."/>
            <person name="Sheng Y."/>
            <person name="Liu T."/>
            <person name="Pan Y.S."/>
            <person name="Xia L.Y."/>
            <person name="Li J."/>
            <person name="Zhao F."/>
            <person name="Cao W.C."/>
        </authorList>
    </citation>
    <scope>NUCLEOTIDE SEQUENCE [LARGE SCALE GENOMIC DNA]</scope>
    <source>
        <strain evidence="2">HaeL-2018</strain>
    </source>
</reference>